<dbReference type="AlphaFoldDB" id="A0A7C9QXQ2"/>
<feature type="domain" description="Phasin" evidence="2">
    <location>
        <begin position="112"/>
        <end position="209"/>
    </location>
</feature>
<evidence type="ECO:0000313" key="3">
    <source>
        <dbReference type="EMBL" id="NFV81856.1"/>
    </source>
</evidence>
<name>A0A7C9QXQ2_9PROT</name>
<accession>A0A7C9QXQ2</accession>
<sequence>MTTASTTPKAKPAAKTTAAKAKPAEAAPASTDEVAAPVEAVAAPVEAAAPALVPAAEVIEQAVAAGKDTLEQVVKASQDAATKGYDQAVAVAKDQVEAVQKAQAQAVKSSEEALAAAKENLDAVVKAGQMLAQGLQDLSKSVVVLTQEAVEESVASTKKLLGAKSLHEAVDIHSAHAKAQIDRLLSEGARLSDSTRKLFEEALAPVQSRLQATVDKISNLTKH</sequence>
<dbReference type="InterPro" id="IPR010127">
    <property type="entry name" value="Phasin_subfam-1"/>
</dbReference>
<evidence type="ECO:0000313" key="4">
    <source>
        <dbReference type="Proteomes" id="UP000480684"/>
    </source>
</evidence>
<dbReference type="NCBIfam" id="TIGR01841">
    <property type="entry name" value="phasin"/>
    <property type="match status" value="1"/>
</dbReference>
<dbReference type="EMBL" id="JAAIYP010000044">
    <property type="protein sequence ID" value="NFV81856.1"/>
    <property type="molecule type" value="Genomic_DNA"/>
</dbReference>
<protein>
    <submittedName>
        <fullName evidence="3">Phasin family protein</fullName>
    </submittedName>
</protein>
<dbReference type="RefSeq" id="WP_163682295.1">
    <property type="nucleotide sequence ID" value="NZ_JAAIYP010000044.1"/>
</dbReference>
<dbReference type="InterPro" id="IPR018968">
    <property type="entry name" value="Phasin"/>
</dbReference>
<feature type="region of interest" description="Disordered" evidence="1">
    <location>
        <begin position="1"/>
        <end position="34"/>
    </location>
</feature>
<comment type="caution">
    <text evidence="3">The sequence shown here is derived from an EMBL/GenBank/DDBJ whole genome shotgun (WGS) entry which is preliminary data.</text>
</comment>
<proteinExistence type="predicted"/>
<dbReference type="Pfam" id="PF09361">
    <property type="entry name" value="Phasin_2"/>
    <property type="match status" value="1"/>
</dbReference>
<evidence type="ECO:0000259" key="2">
    <source>
        <dbReference type="Pfam" id="PF09361"/>
    </source>
</evidence>
<dbReference type="Proteomes" id="UP000480684">
    <property type="component" value="Unassembled WGS sequence"/>
</dbReference>
<reference evidence="3 4" key="1">
    <citation type="submission" date="2020-02" db="EMBL/GenBank/DDBJ databases">
        <authorList>
            <person name="Dziuba M."/>
            <person name="Kuznetsov B."/>
            <person name="Mardanov A."/>
            <person name="Ravin N."/>
            <person name="Grouzdev D."/>
        </authorList>
    </citation>
    <scope>NUCLEOTIDE SEQUENCE [LARGE SCALE GENOMIC DNA]</scope>
    <source>
        <strain evidence="3 4">SpK</strain>
    </source>
</reference>
<evidence type="ECO:0000256" key="1">
    <source>
        <dbReference type="SAM" id="MobiDB-lite"/>
    </source>
</evidence>
<organism evidence="3 4">
    <name type="scientific">Magnetospirillum aberrantis SpK</name>
    <dbReference type="NCBI Taxonomy" id="908842"/>
    <lineage>
        <taxon>Bacteria</taxon>
        <taxon>Pseudomonadati</taxon>
        <taxon>Pseudomonadota</taxon>
        <taxon>Alphaproteobacteria</taxon>
        <taxon>Rhodospirillales</taxon>
        <taxon>Rhodospirillaceae</taxon>
        <taxon>Magnetospirillum</taxon>
    </lineage>
</organism>
<keyword evidence="4" id="KW-1185">Reference proteome</keyword>
<gene>
    <name evidence="3" type="ORF">G4223_17225</name>
</gene>